<keyword evidence="2 5" id="KW-0479">Metal-binding</keyword>
<dbReference type="PROSITE" id="PS51471">
    <property type="entry name" value="FE2OG_OXY"/>
    <property type="match status" value="1"/>
</dbReference>
<evidence type="ECO:0000256" key="5">
    <source>
        <dbReference type="RuleBase" id="RU003682"/>
    </source>
</evidence>
<keyword evidence="3 5" id="KW-0560">Oxidoreductase</keyword>
<reference evidence="7 8" key="1">
    <citation type="journal article" date="2022" name="Nat. Plants">
        <title>Genomes of leafy and leafless Platanthera orchids illuminate the evolution of mycoheterotrophy.</title>
        <authorList>
            <person name="Li M.H."/>
            <person name="Liu K.W."/>
            <person name="Li Z."/>
            <person name="Lu H.C."/>
            <person name="Ye Q.L."/>
            <person name="Zhang D."/>
            <person name="Wang J.Y."/>
            <person name="Li Y.F."/>
            <person name="Zhong Z.M."/>
            <person name="Liu X."/>
            <person name="Yu X."/>
            <person name="Liu D.K."/>
            <person name="Tu X.D."/>
            <person name="Liu B."/>
            <person name="Hao Y."/>
            <person name="Liao X.Y."/>
            <person name="Jiang Y.T."/>
            <person name="Sun W.H."/>
            <person name="Chen J."/>
            <person name="Chen Y.Q."/>
            <person name="Ai Y."/>
            <person name="Zhai J.W."/>
            <person name="Wu S.S."/>
            <person name="Zhou Z."/>
            <person name="Hsiao Y.Y."/>
            <person name="Wu W.L."/>
            <person name="Chen Y.Y."/>
            <person name="Lin Y.F."/>
            <person name="Hsu J.L."/>
            <person name="Li C.Y."/>
            <person name="Wang Z.W."/>
            <person name="Zhao X."/>
            <person name="Zhong W.Y."/>
            <person name="Ma X.K."/>
            <person name="Ma L."/>
            <person name="Huang J."/>
            <person name="Chen G.Z."/>
            <person name="Huang M.Z."/>
            <person name="Huang L."/>
            <person name="Peng D.H."/>
            <person name="Luo Y.B."/>
            <person name="Zou S.Q."/>
            <person name="Chen S.P."/>
            <person name="Lan S."/>
            <person name="Tsai W.C."/>
            <person name="Van de Peer Y."/>
            <person name="Liu Z.J."/>
        </authorList>
    </citation>
    <scope>NUCLEOTIDE SEQUENCE [LARGE SCALE GENOMIC DNA]</scope>
    <source>
        <strain evidence="7">Lor287</strain>
    </source>
</reference>
<dbReference type="PANTHER" id="PTHR47991">
    <property type="entry name" value="OXOGLUTARATE/IRON-DEPENDENT DIOXYGENASE"/>
    <property type="match status" value="1"/>
</dbReference>
<dbReference type="InterPro" id="IPR005123">
    <property type="entry name" value="Oxoglu/Fe-dep_dioxygenase_dom"/>
</dbReference>
<evidence type="ECO:0000256" key="4">
    <source>
        <dbReference type="ARBA" id="ARBA00023004"/>
    </source>
</evidence>
<dbReference type="GO" id="GO:0016491">
    <property type="term" value="F:oxidoreductase activity"/>
    <property type="evidence" value="ECO:0007669"/>
    <property type="project" value="UniProtKB-KW"/>
</dbReference>
<dbReference type="AlphaFoldDB" id="A0AAP0BM66"/>
<protein>
    <submittedName>
        <fullName evidence="7">S-norcoclaurine synthase 1</fullName>
    </submittedName>
</protein>
<dbReference type="Pfam" id="PF14226">
    <property type="entry name" value="DIOX_N"/>
    <property type="match status" value="1"/>
</dbReference>
<dbReference type="SUPFAM" id="SSF51197">
    <property type="entry name" value="Clavaminate synthase-like"/>
    <property type="match status" value="1"/>
</dbReference>
<dbReference type="Proteomes" id="UP001418222">
    <property type="component" value="Unassembled WGS sequence"/>
</dbReference>
<name>A0AAP0BM66_9ASPA</name>
<proteinExistence type="inferred from homology"/>
<dbReference type="Gene3D" id="2.60.120.330">
    <property type="entry name" value="B-lactam Antibiotic, Isopenicillin N Synthase, Chain"/>
    <property type="match status" value="1"/>
</dbReference>
<keyword evidence="8" id="KW-1185">Reference proteome</keyword>
<sequence length="385" mass="43198">MYSLQTGLNWAEAEKQGERQRYGEREMGEKIGLSNFGGSLKVDNVQALAARVGAEVPQRYIRQEREEEIVIAGNEGSGNSIPVIDFARLLDSEFSEDEAARLHSACESWGFFQLVNHGVSEVVIQKLKQDIVEFFKLPLEEKEKVAQLPGEIEGYGQAFVHSKTQKLDWGDMLFLATSPPNLKQLKFWPNNPPSCRETIDEYALEVKRVADALLKMISNNLGLGFEKMYGMFKDGIQSLRINYYPACPSPDKVLGLSPHSDSVGLTLLLQVSVQHGLQIRRNEGWIPVKPLPGAFIVNIGDIIEILSNGKYKSIEHRAVVNNEKERLSVAGFHLLNVGDTVGPIPDIVKGNKLLYKSLKFEEYAKMLFASKLEGKSILERMKLYE</sequence>
<dbReference type="GO" id="GO:0046872">
    <property type="term" value="F:metal ion binding"/>
    <property type="evidence" value="ECO:0007669"/>
    <property type="project" value="UniProtKB-KW"/>
</dbReference>
<dbReference type="EMBL" id="JBBWWQ010000006">
    <property type="protein sequence ID" value="KAK8944442.1"/>
    <property type="molecule type" value="Genomic_DNA"/>
</dbReference>
<dbReference type="InterPro" id="IPR050295">
    <property type="entry name" value="Plant_2OG-oxidoreductases"/>
</dbReference>
<organism evidence="7 8">
    <name type="scientific">Platanthera zijinensis</name>
    <dbReference type="NCBI Taxonomy" id="2320716"/>
    <lineage>
        <taxon>Eukaryota</taxon>
        <taxon>Viridiplantae</taxon>
        <taxon>Streptophyta</taxon>
        <taxon>Embryophyta</taxon>
        <taxon>Tracheophyta</taxon>
        <taxon>Spermatophyta</taxon>
        <taxon>Magnoliopsida</taxon>
        <taxon>Liliopsida</taxon>
        <taxon>Asparagales</taxon>
        <taxon>Orchidaceae</taxon>
        <taxon>Orchidoideae</taxon>
        <taxon>Orchideae</taxon>
        <taxon>Orchidinae</taxon>
        <taxon>Platanthera</taxon>
    </lineage>
</organism>
<dbReference type="InterPro" id="IPR027443">
    <property type="entry name" value="IPNS-like_sf"/>
</dbReference>
<evidence type="ECO:0000256" key="3">
    <source>
        <dbReference type="ARBA" id="ARBA00023002"/>
    </source>
</evidence>
<dbReference type="InterPro" id="IPR026992">
    <property type="entry name" value="DIOX_N"/>
</dbReference>
<dbReference type="FunFam" id="2.60.120.330:FF:000001">
    <property type="entry name" value="Protein SRG1"/>
    <property type="match status" value="1"/>
</dbReference>
<keyword evidence="4 5" id="KW-0408">Iron</keyword>
<gene>
    <name evidence="7" type="primary">NCS1</name>
    <name evidence="7" type="ORF">KSP39_PZI008466</name>
</gene>
<evidence type="ECO:0000259" key="6">
    <source>
        <dbReference type="PROSITE" id="PS51471"/>
    </source>
</evidence>
<evidence type="ECO:0000256" key="2">
    <source>
        <dbReference type="ARBA" id="ARBA00022723"/>
    </source>
</evidence>
<evidence type="ECO:0000256" key="1">
    <source>
        <dbReference type="ARBA" id="ARBA00008056"/>
    </source>
</evidence>
<evidence type="ECO:0000313" key="7">
    <source>
        <dbReference type="EMBL" id="KAK8944442.1"/>
    </source>
</evidence>
<dbReference type="InterPro" id="IPR044861">
    <property type="entry name" value="IPNS-like_FE2OG_OXY"/>
</dbReference>
<evidence type="ECO:0000313" key="8">
    <source>
        <dbReference type="Proteomes" id="UP001418222"/>
    </source>
</evidence>
<comment type="caution">
    <text evidence="7">The sequence shown here is derived from an EMBL/GenBank/DDBJ whole genome shotgun (WGS) entry which is preliminary data.</text>
</comment>
<dbReference type="Pfam" id="PF03171">
    <property type="entry name" value="2OG-FeII_Oxy"/>
    <property type="match status" value="1"/>
</dbReference>
<comment type="similarity">
    <text evidence="1 5">Belongs to the iron/ascorbate-dependent oxidoreductase family.</text>
</comment>
<accession>A0AAP0BM66</accession>
<feature type="domain" description="Fe2OG dioxygenase" evidence="6">
    <location>
        <begin position="235"/>
        <end position="335"/>
    </location>
</feature>